<feature type="region of interest" description="Disordered" evidence="1">
    <location>
        <begin position="266"/>
        <end position="308"/>
    </location>
</feature>
<sequence>MCELISLDNLEQHLEEWERNRRCTEEGDPTCCVDDQGSPPQLNSPRSLHACAECGLDPAVAFTPITLREHFERVRNSAESADRTAVVGIPMRDALLACIEAGIMRGSAREKLLAYNQYKIHEKSRGEALALAQRVRRRLITEEVFERRQQAHVEMSLRLVLQEHELPQRDGEISATPTTRGEGESQNYNGIRREATKGPRQEQGDSVKRVPLESSSSVDRVAGSPLSDRTAANCTPVAAPGEGHLSHAMVAPASCYVAKGSRADSSATTGTGQLLSKPPLAPVPSDRADSVRRSGLCSGGDREVGRNNSLASTNASEWEEVLYLYCANAVASGEVA</sequence>
<feature type="compositionally biased region" description="Polar residues" evidence="1">
    <location>
        <begin position="175"/>
        <end position="189"/>
    </location>
</feature>
<reference evidence="2" key="1">
    <citation type="journal article" date="2012" name="Proc. Natl. Acad. Sci. U.S.A.">
        <title>Antigenic diversity is generated by distinct evolutionary mechanisms in African trypanosome species.</title>
        <authorList>
            <person name="Jackson A.P."/>
            <person name="Berry A."/>
            <person name="Aslett M."/>
            <person name="Allison H.C."/>
            <person name="Burton P."/>
            <person name="Vavrova-Anderson J."/>
            <person name="Brown R."/>
            <person name="Browne H."/>
            <person name="Corton N."/>
            <person name="Hauser H."/>
            <person name="Gamble J."/>
            <person name="Gilderthorp R."/>
            <person name="Marcello L."/>
            <person name="McQuillan J."/>
            <person name="Otto T.D."/>
            <person name="Quail M.A."/>
            <person name="Sanders M.J."/>
            <person name="van Tonder A."/>
            <person name="Ginger M.L."/>
            <person name="Field M.C."/>
            <person name="Barry J.D."/>
            <person name="Hertz-Fowler C."/>
            <person name="Berriman M."/>
        </authorList>
    </citation>
    <scope>NUCLEOTIDE SEQUENCE</scope>
    <source>
        <strain evidence="2">IL3000</strain>
    </source>
</reference>
<gene>
    <name evidence="2" type="ORF">TCIL3000_4_1700</name>
</gene>
<name>G0UL27_TRYCI</name>
<evidence type="ECO:0000256" key="1">
    <source>
        <dbReference type="SAM" id="MobiDB-lite"/>
    </source>
</evidence>
<proteinExistence type="predicted"/>
<feature type="region of interest" description="Disordered" evidence="1">
    <location>
        <begin position="168"/>
        <end position="233"/>
    </location>
</feature>
<accession>G0UL27</accession>
<dbReference type="VEuPathDB" id="TriTrypDB:TcIL3000_4_1700"/>
<organism evidence="2">
    <name type="scientific">Trypanosoma congolense (strain IL3000)</name>
    <dbReference type="NCBI Taxonomy" id="1068625"/>
    <lineage>
        <taxon>Eukaryota</taxon>
        <taxon>Discoba</taxon>
        <taxon>Euglenozoa</taxon>
        <taxon>Kinetoplastea</taxon>
        <taxon>Metakinetoplastina</taxon>
        <taxon>Trypanosomatida</taxon>
        <taxon>Trypanosomatidae</taxon>
        <taxon>Trypanosoma</taxon>
        <taxon>Nannomonas</taxon>
    </lineage>
</organism>
<dbReference type="AlphaFoldDB" id="G0UL27"/>
<evidence type="ECO:0000313" key="2">
    <source>
        <dbReference type="EMBL" id="CCC90082.1"/>
    </source>
</evidence>
<protein>
    <submittedName>
        <fullName evidence="2">Uncharacterized protein</fullName>
    </submittedName>
</protein>
<dbReference type="EMBL" id="HE575317">
    <property type="protein sequence ID" value="CCC90082.1"/>
    <property type="molecule type" value="Genomic_DNA"/>
</dbReference>
<feature type="compositionally biased region" description="Basic and acidic residues" evidence="1">
    <location>
        <begin position="191"/>
        <end position="211"/>
    </location>
</feature>